<feature type="compositionally biased region" description="Basic and acidic residues" evidence="4">
    <location>
        <begin position="2732"/>
        <end position="2770"/>
    </location>
</feature>
<feature type="compositionally biased region" description="Gly residues" evidence="4">
    <location>
        <begin position="319"/>
        <end position="329"/>
    </location>
</feature>
<dbReference type="PANTHER" id="PTHR23253">
    <property type="entry name" value="EUKARYOTIC TRANSLATION INITIATION FACTOR 4 GAMMA"/>
    <property type="match status" value="1"/>
</dbReference>
<feature type="compositionally biased region" description="Gly residues" evidence="4">
    <location>
        <begin position="483"/>
        <end position="498"/>
    </location>
</feature>
<feature type="compositionally biased region" description="Pro residues" evidence="4">
    <location>
        <begin position="240"/>
        <end position="250"/>
    </location>
</feature>
<keyword evidence="3" id="KW-0648">Protein biosynthesis</keyword>
<feature type="compositionally biased region" description="Low complexity" evidence="4">
    <location>
        <begin position="996"/>
        <end position="1011"/>
    </location>
</feature>
<evidence type="ECO:0000256" key="2">
    <source>
        <dbReference type="ARBA" id="ARBA00022540"/>
    </source>
</evidence>
<feature type="region of interest" description="Disordered" evidence="4">
    <location>
        <begin position="633"/>
        <end position="654"/>
    </location>
</feature>
<evidence type="ECO:0000256" key="1">
    <source>
        <dbReference type="ARBA" id="ARBA00005775"/>
    </source>
</evidence>
<dbReference type="EMBL" id="LN714477">
    <property type="protein sequence ID" value="CEL65061.1"/>
    <property type="molecule type" value="Genomic_DNA"/>
</dbReference>
<feature type="compositionally biased region" description="Gly residues" evidence="4">
    <location>
        <begin position="389"/>
        <end position="406"/>
    </location>
</feature>
<feature type="compositionally biased region" description="Gly residues" evidence="4">
    <location>
        <begin position="337"/>
        <end position="348"/>
    </location>
</feature>
<evidence type="ECO:0000256" key="3">
    <source>
        <dbReference type="ARBA" id="ARBA00022917"/>
    </source>
</evidence>
<dbReference type="GO" id="GO:0003729">
    <property type="term" value="F:mRNA binding"/>
    <property type="evidence" value="ECO:0007669"/>
    <property type="project" value="TreeGrafter"/>
</dbReference>
<reference evidence="6" key="1">
    <citation type="journal article" date="2015" name="PLoS ONE">
        <title>Comprehensive Evaluation of Toxoplasma gondii VEG and Neospora caninum LIV Genomes with Tachyzoite Stage Transcriptome and Proteome Defines Novel Transcript Features.</title>
        <authorList>
            <person name="Ramaprasad A."/>
            <person name="Mourier T."/>
            <person name="Naeem R."/>
            <person name="Malas T.B."/>
            <person name="Moussa E."/>
            <person name="Panigrahi A."/>
            <person name="Vermont S.J."/>
            <person name="Otto T.D."/>
            <person name="Wastling J."/>
            <person name="Pain A."/>
        </authorList>
    </citation>
    <scope>NUCLEOTIDE SEQUENCE</scope>
    <source>
        <strain evidence="6">Liverpool</strain>
    </source>
</reference>
<feature type="compositionally biased region" description="Gly residues" evidence="4">
    <location>
        <begin position="3642"/>
        <end position="3663"/>
    </location>
</feature>
<dbReference type="InterPro" id="IPR003890">
    <property type="entry name" value="MIF4G-like_typ-3"/>
</dbReference>
<keyword evidence="2" id="KW-0396">Initiation factor</keyword>
<feature type="compositionally biased region" description="Low complexity" evidence="4">
    <location>
        <begin position="2552"/>
        <end position="2566"/>
    </location>
</feature>
<feature type="compositionally biased region" description="Pro residues" evidence="4">
    <location>
        <begin position="1770"/>
        <end position="1782"/>
    </location>
</feature>
<feature type="compositionally biased region" description="Polar residues" evidence="4">
    <location>
        <begin position="1143"/>
        <end position="1159"/>
    </location>
</feature>
<accession>A0A0F7U7M0</accession>
<feature type="compositionally biased region" description="Low complexity" evidence="4">
    <location>
        <begin position="2699"/>
        <end position="2714"/>
    </location>
</feature>
<dbReference type="PANTHER" id="PTHR23253:SF9">
    <property type="entry name" value="EUKARYOTIC TRANSLATION INITIATION FACTOR 4 GAMMA 2"/>
    <property type="match status" value="1"/>
</dbReference>
<feature type="compositionally biased region" description="Polar residues" evidence="4">
    <location>
        <begin position="2089"/>
        <end position="2102"/>
    </location>
</feature>
<feature type="compositionally biased region" description="Polar residues" evidence="4">
    <location>
        <begin position="891"/>
        <end position="907"/>
    </location>
</feature>
<dbReference type="PROSITE" id="PS51366">
    <property type="entry name" value="MI"/>
    <property type="match status" value="1"/>
</dbReference>
<feature type="domain" description="MI" evidence="5">
    <location>
        <begin position="3684"/>
        <end position="3813"/>
    </location>
</feature>
<feature type="compositionally biased region" description="Basic and acidic residues" evidence="4">
    <location>
        <begin position="207"/>
        <end position="218"/>
    </location>
</feature>
<feature type="compositionally biased region" description="Basic and acidic residues" evidence="4">
    <location>
        <begin position="2889"/>
        <end position="2909"/>
    </location>
</feature>
<sequence length="3876" mass="391794">MSFFDVNGGAGGRSPQVGDRRGEMVRGGGRGKASVHEREGRGRRNPQSFASHEERVAGGRASGVPYTFSSHGGSNVSLRPREDSRHLGREEDRRRPSFSSFASVPSPGRGRGGTRGSARPHLLASAQAPPSHADNQSGGLPPPLLSSAFSSHGHPLRPNHARSDYPVSEPRPSGEETGTNNAPGNAAFPRACLPGPSLAASQANGAEGRDPGAHDEARSGGPTAGPFGFHLGPLPSSLCGPPPPSPPPPGSVCVRPQHVGGGGESSRGGPRERLPDGSLHAGRAHQSSHGPVPPTGEVDGNRLVGGAGMGPGTGPPNRGVGGGGVGRGGTFEEHAGGRGGAGRGGPLGGVAPAAEGLGREEGPFPDRDAPRPENGPPHPRKLRGPHMNSGGGRGHGGVDFPGGGPGPVQHGGPQDLQGGLEPPRGPHLPGDVQMMGPPLHPPFHHHGRDGPSPGLGSDMGGAGMRFVMGHHSGGVPILPGPGGPLRGGPQVGPGGGPSGAPFGQAPTASGAEPMLGCGPNLSMPSQMMMPQGSPPGGMQSPVDVHPGGMRMGGPQPVVGVPGPVVCGVGPLGSPPGAGGGTGPGLGLQGPPGMPGVGGQGLRGPPGNNAGPLLGVGMVAPLVGVGPHVVGGGMGSTTPLVNPPPPRRRNVLDIRDPRTGKLVIGGSLLDGAGFLAEKKETPGDDKEKGGSAQKQKEGQPGKKEEKRAWSGPPRQGDGEKLGDGSGPKDASGAKAKGGDSSETVPKPAVVVDAPGPAAKSKEAAPASSPRAEESRPSDEKDSERKKEEGTPSESRADGSQRRRGSSHPAGAGQGEGGWGAQRTPVSPGEASKQEAVLGHKEKEGAASCAGSAEPAEGRHDSRRSPSGGSGKEDTFKTVYGGSTNKRERRKSQNACASPASSPSQTQHNLAAPTNRSRSSAANARRDAAHGQEAGLGDHGVGGSAPEAAPVKGEDSASNGVKHAAVEAPPTAAETPGLTVGSVVLGSALKRNSPYEEPGSGPAAARSAGTSGPVWSGERQEGGMPAGSACGDVQTGGAPQQSRGKGRRASSLPEEEDPSGNRHPGFAPKRGSNAVPPPPPGGLPASRRGNGGSASHAAGRDGSAPFLYSENEPSLASNPPTGQQAEYGVFSRSSSTGLPEGKNSPLRSGSAVLSPSFSSALGSAGGRHSGFKAPGDERSIKNSPPSSRDGRGKEGSTHAPNQLKRPGGRADRGVGPAASQYGHGRSGGSLGGHAGEDERGASGFVKGEKLYGYAQVPPSPTGGPGDKAEAVLRDEVELHSGQGGERFGPERSDRNAGTRQGPLKNGEGRQRRGSFGERGDQKGAVDRGSVRGGNGPDRGGERGGTAMAGFGGVGGNKNSAGRGWRAAGKAQGRDSSPLTSSEAHTPQFSASSCLTSGPAATPGPRGVWGPNGRAAGGALMRAHAHAGRGGGTLGASPQKTPQPEKSLHGNPPGVPASPVNNAQNQAPKTPVTPGETGAERESSFPGNPGREEDPRRGNTQRPGALPVAAANKGSGEGDGDDGAPGMGREGREGPRGKEALRQRDTTPLHKNNGLPSQGPTPRSGGRGQEGGRGRGDRQVGGPKMGNNVNGGERGVHAASPSEGKMPMPAHASPGLGGRGGPSLVSGPPGPCGEREGRDTFSSDFASSQEGRRGEKEGTPPVCCPHPPTGPVPPHLLPAYDGSGRFVPRPHMVPALSASGSSERETKGANAPFNAGPPIVTGPAGALLQGTGGSAPPFGGSSFVPYKACPPAHSPLLYPAAGVSNVCPQQDPHSPPPFAAFPPSYPGGSAPPHGLGGPPLPEGSHGMRMFPPQGPFPQQGVVGLGPGIEGPGRTEFPMDGCSAGQKTGSVPGGILPPDHTAAGNAGFSGGPSPPGEGETPADGPYTVGVSGNNGAIPLVPSTDLSGAANMPAPATSPYYFYPPGAGSEVSLEGAPPAGPVPLDVMHHVSSHQLPFLGQPSPQQVNCMQLNSAESCANANYGAERESAHAPGEMRNGAPLAATPASKGGEAGGVMEGEGPHHPMGPFPPQSSFALGGGAAVPFGYPPPGNTTNSAGRDASPGNPQSGAGVYGQSPVMGVHTHHPPTAPPSEFGMSSRNSNPNLLTNHSGPHPHMPFPSSSPASSFPPRGLNPEVGAGLPHPGSTPGVAPGSSLGPSPHRLQPSLPPPGGIGMGVQGFTPSGSQPAKPGMSPPLGAEGSPGYLDGTGAAGSARGPFAPQGPGPQTMRGSATSSPRKFQGNQGPQAAESSSDRRRNHNRRIENQPLKRRGDESPSRPSSVNGRLRAGGACAPQGGFMARHQSGGQGSSTASPAGHPPLLCSAGAASNLGTVFGAGVDASLGETYSQPGASAGPAPFLGSGPGGLPGCPPPPVYGAPSPFVPAYGAMGMGRGVAAPAAFGGPGAQPGLQRVPPGEGASCPATPVAGPQQGGGRGMVQGARGPQSPGAAAGHGVCQAGSPQRRVRKVANVPMADARRRRGSPSSWTESSRVESEASADFGESAVQPSTAVPAGMAASPFAGKQPIAQTALGSSARGPKEDASAVSGQDVAVSAEPCLARPSTAATGPPLLAAPGKGQETRRVEERTSETKPAHKDQRDEGRLSPPSGVDSAASPSGVSSSSPALATAQEETGEDEAAEGKGEAMEEGGTPSEAPAEASAESEAAASDAKEVPAAALGSAYPCEEQGREKRSEQDGTHGATEAEEDGTAGASSPASQAISSPSEDAKAEAAVDISGLPPGKSEETRKDETEEGKREQHDGDCVRRTEGDTGEEGAKETAEDPVAEGASRGPLLAPALRGEGSCKEPERTEETRDVAASAEENRDGDEPRAATGVAGGKPATQGLLVPAGDEAQGDALEAEEAGKTELRAPADARAGKGAAAEDAQEDAESRPSCVASRDARQTRPSLAEDRPFFERARGSSAGLVGAPPALSPSASQRDASGPSLLGRDLSPSVSVAKRAAAASHAAPFASQLYDKKLLVGLFLALHGTFSPPEFLGRIRCVSPGEAQLGGASKRSAASKDWPASKTHKQGGSAGNVKSKLGNAGSDRSSAANAHVASSPASASLPGSLFGKGGAQAGKGGLMGRGGGRGAGTSGEWPHLAGGENFDRAGPGGVVERSGSTCSSGGWRDSPAGSKWREESAALARQNNASQGGIFGAGGTPAGNPRGHQGSMTDSFSRLGGFFSSRPGQSGGSLHGASMQSVSRGPEFLLKKQTLDRPQRLRRSINSLLNKMSIDKFAVVTEKIAVEGESLENAEELQMLADLVYAKAVTEPEYSEMYADLCQILKWRSLEFEKEGEEKNLNFNRAFVNRCQEEFEALQGRLALEVTEEERALCHSEEDVQKLSKKKKNRVLGNMRFIGELYLRKCIAPSVLKAVVTSLVFGDSGDPDFYPDEHFIECFTELLTTIGFTLDKQPHTQQMLHEFMGKLQDLQQKANYSKRIVYKIQDLLDLRARNWTKKVFREKAKSVAQIREDAMRDELMGGAIHMAQAGTYTVVGLRNTVHYSYYLQEQRTIFEKKKAAKKAADAAGGAGGSGASSWPSAPLPAGPASAEPPPAFGASSPSSDSLVPSPPGKPGPPPYAVGAQGLGTAGALGATPVGPFPGPGCCLPAAHGLGGPGGKGAGSAPPLLGGAPPAFQPVSGPHGHARFGPAGPSGGAGGGKGLVGARGSGGPGLMNVGAEAPEAPPPEPCEPPELKKDVEILCFEFVREEKPFAEFWQEWKALKMPNSTSREQFHALCAKASDDSHPERSARYADLLGHILCEQVRMSASLRQFVDVINVNFLPQLEDMALDNPRVTALFAVIIATMVTSPNFTKRQEGCMPSLEIPASEDVAWEFLQATYEEVKKRVGGENEAKLAFVKSLTEASLRRKFPNQPDFVAKKLASLG</sequence>
<feature type="region of interest" description="Disordered" evidence="4">
    <location>
        <begin position="2998"/>
        <end position="3162"/>
    </location>
</feature>
<feature type="region of interest" description="Disordered" evidence="4">
    <location>
        <begin position="2519"/>
        <end position="2939"/>
    </location>
</feature>
<feature type="compositionally biased region" description="Basic and acidic residues" evidence="4">
    <location>
        <begin position="1526"/>
        <end position="1545"/>
    </location>
</feature>
<evidence type="ECO:0000313" key="6">
    <source>
        <dbReference type="EMBL" id="CEL65061.1"/>
    </source>
</evidence>
<feature type="compositionally biased region" description="Basic and acidic residues" evidence="4">
    <location>
        <begin position="1264"/>
        <end position="1276"/>
    </location>
</feature>
<feature type="compositionally biased region" description="Basic and acidic residues" evidence="4">
    <location>
        <begin position="2569"/>
        <end position="2593"/>
    </location>
</feature>
<feature type="region of interest" description="Disordered" evidence="4">
    <location>
        <begin position="989"/>
        <end position="1664"/>
    </location>
</feature>
<dbReference type="Gene3D" id="1.25.40.180">
    <property type="match status" value="1"/>
</dbReference>
<feature type="compositionally biased region" description="Polar residues" evidence="4">
    <location>
        <begin position="2221"/>
        <end position="2243"/>
    </location>
</feature>
<feature type="compositionally biased region" description="Polar residues" evidence="4">
    <location>
        <begin position="67"/>
        <end position="77"/>
    </location>
</feature>
<feature type="compositionally biased region" description="Basic and acidic residues" evidence="4">
    <location>
        <begin position="1285"/>
        <end position="1294"/>
    </location>
</feature>
<dbReference type="InterPro" id="IPR003891">
    <property type="entry name" value="Initiation_fac_eIF4g_MI"/>
</dbReference>
<feature type="compositionally biased region" description="Polar residues" evidence="4">
    <location>
        <begin position="1109"/>
        <end position="1122"/>
    </location>
</feature>
<feature type="compositionally biased region" description="Basic and acidic residues" evidence="4">
    <location>
        <begin position="79"/>
        <end position="95"/>
    </location>
</feature>
<feature type="compositionally biased region" description="Low complexity" evidence="4">
    <location>
        <begin position="909"/>
        <end position="921"/>
    </location>
</feature>
<feature type="compositionally biased region" description="Low complexity" evidence="4">
    <location>
        <begin position="2595"/>
        <end position="2621"/>
    </location>
</feature>
<feature type="compositionally biased region" description="Pro residues" evidence="4">
    <location>
        <begin position="3673"/>
        <end position="3682"/>
    </location>
</feature>
<dbReference type="InterPro" id="IPR016024">
    <property type="entry name" value="ARM-type_fold"/>
</dbReference>
<feature type="compositionally biased region" description="Gly residues" evidence="4">
    <location>
        <begin position="3061"/>
        <end position="3084"/>
    </location>
</feature>
<dbReference type="Pfam" id="PF02854">
    <property type="entry name" value="MIF4G"/>
    <property type="match status" value="1"/>
</dbReference>
<feature type="compositionally biased region" description="Basic and acidic residues" evidence="4">
    <location>
        <begin position="1304"/>
        <end position="1327"/>
    </location>
</feature>
<feature type="compositionally biased region" description="Gly residues" evidence="4">
    <location>
        <begin position="1222"/>
        <end position="1231"/>
    </location>
</feature>
<feature type="compositionally biased region" description="Low complexity" evidence="4">
    <location>
        <begin position="3613"/>
        <end position="3624"/>
    </location>
</feature>
<feature type="region of interest" description="Disordered" evidence="4">
    <location>
        <begin position="1856"/>
        <end position="1879"/>
    </location>
</feature>
<organism evidence="6">
    <name type="scientific">Neospora caninum (strain Liverpool)</name>
    <dbReference type="NCBI Taxonomy" id="572307"/>
    <lineage>
        <taxon>Eukaryota</taxon>
        <taxon>Sar</taxon>
        <taxon>Alveolata</taxon>
        <taxon>Apicomplexa</taxon>
        <taxon>Conoidasida</taxon>
        <taxon>Coccidia</taxon>
        <taxon>Eucoccidiorida</taxon>
        <taxon>Eimeriorina</taxon>
        <taxon>Sarcocystidae</taxon>
        <taxon>Neospora</taxon>
    </lineage>
</organism>
<dbReference type="SMART" id="SM00543">
    <property type="entry name" value="MIF4G"/>
    <property type="match status" value="1"/>
</dbReference>
<feature type="compositionally biased region" description="Basic and acidic residues" evidence="4">
    <location>
        <begin position="2792"/>
        <end position="2820"/>
    </location>
</feature>
<proteinExistence type="inferred from homology"/>
<dbReference type="SUPFAM" id="SSF48371">
    <property type="entry name" value="ARM repeat"/>
    <property type="match status" value="1"/>
</dbReference>
<dbReference type="GO" id="GO:0016281">
    <property type="term" value="C:eukaryotic translation initiation factor 4F complex"/>
    <property type="evidence" value="ECO:0007669"/>
    <property type="project" value="TreeGrafter"/>
</dbReference>
<evidence type="ECO:0000259" key="5">
    <source>
        <dbReference type="PROSITE" id="PS51366"/>
    </source>
</evidence>
<feature type="compositionally biased region" description="Basic and acidic residues" evidence="4">
    <location>
        <begin position="675"/>
        <end position="707"/>
    </location>
</feature>
<feature type="compositionally biased region" description="Low complexity" evidence="4">
    <location>
        <begin position="743"/>
        <end position="768"/>
    </location>
</feature>
<feature type="region of interest" description="Disordered" evidence="4">
    <location>
        <begin position="3516"/>
        <end position="3573"/>
    </location>
</feature>
<feature type="compositionally biased region" description="Pro residues" evidence="4">
    <location>
        <begin position="3532"/>
        <end position="3546"/>
    </location>
</feature>
<feature type="compositionally biased region" description="Low complexity" evidence="4">
    <location>
        <begin position="2638"/>
        <end position="2658"/>
    </location>
</feature>
<feature type="compositionally biased region" description="Low complexity" evidence="4">
    <location>
        <begin position="3547"/>
        <end position="3558"/>
    </location>
</feature>
<name>A0A0F7U7M0_NEOCL</name>
<feature type="compositionally biased region" description="Low complexity" evidence="4">
    <location>
        <begin position="2103"/>
        <end position="2123"/>
    </location>
</feature>
<feature type="compositionally biased region" description="Pro residues" evidence="4">
    <location>
        <begin position="3559"/>
        <end position="3570"/>
    </location>
</feature>
<feature type="compositionally biased region" description="Basic and acidic residues" evidence="4">
    <location>
        <begin position="2676"/>
        <end position="2687"/>
    </location>
</feature>
<gene>
    <name evidence="6" type="ORF">BN1204_009210</name>
</gene>
<feature type="compositionally biased region" description="Low complexity" evidence="4">
    <location>
        <begin position="1410"/>
        <end position="1419"/>
    </location>
</feature>
<feature type="region of interest" description="Disordered" evidence="4">
    <location>
        <begin position="2420"/>
        <end position="2498"/>
    </location>
</feature>
<feature type="compositionally biased region" description="Low complexity" evidence="4">
    <location>
        <begin position="97"/>
        <end position="108"/>
    </location>
</feature>
<feature type="compositionally biased region" description="Polar residues" evidence="4">
    <location>
        <begin position="1371"/>
        <end position="1393"/>
    </location>
</feature>
<evidence type="ECO:0000256" key="4">
    <source>
        <dbReference type="SAM" id="MobiDB-lite"/>
    </source>
</evidence>
<feature type="compositionally biased region" description="Basic and acidic residues" evidence="4">
    <location>
        <begin position="357"/>
        <end position="371"/>
    </location>
</feature>
<feature type="compositionally biased region" description="Basic and acidic residues" evidence="4">
    <location>
        <begin position="2852"/>
        <end position="2866"/>
    </location>
</feature>
<feature type="compositionally biased region" description="Basic and acidic residues" evidence="4">
    <location>
        <begin position="769"/>
        <end position="799"/>
    </location>
</feature>
<feature type="region of interest" description="Disordered" evidence="4">
    <location>
        <begin position="1983"/>
        <end position="2309"/>
    </location>
</feature>
<feature type="region of interest" description="Disordered" evidence="4">
    <location>
        <begin position="1693"/>
        <end position="1714"/>
    </location>
</feature>
<feature type="compositionally biased region" description="Low complexity" evidence="4">
    <location>
        <begin position="964"/>
        <end position="974"/>
    </location>
</feature>
<protein>
    <submittedName>
        <fullName evidence="6">MIF4G domain-containing protein</fullName>
    </submittedName>
</protein>
<feature type="region of interest" description="Disordered" evidence="4">
    <location>
        <begin position="483"/>
        <end position="524"/>
    </location>
</feature>
<feature type="region of interest" description="Disordered" evidence="4">
    <location>
        <begin position="675"/>
        <end position="976"/>
    </location>
</feature>
<feature type="region of interest" description="Disordered" evidence="4">
    <location>
        <begin position="1766"/>
        <end position="1795"/>
    </location>
</feature>
<comment type="similarity">
    <text evidence="1">Belongs to the eukaryotic initiation factor 4G family.</text>
</comment>
<feature type="compositionally biased region" description="Polar residues" evidence="4">
    <location>
        <begin position="1456"/>
        <end position="1465"/>
    </location>
</feature>
<feature type="compositionally biased region" description="Low complexity" evidence="4">
    <location>
        <begin position="3040"/>
        <end position="3055"/>
    </location>
</feature>
<dbReference type="GO" id="GO:0003743">
    <property type="term" value="F:translation initiation factor activity"/>
    <property type="evidence" value="ECO:0007669"/>
    <property type="project" value="UniProtKB-KW"/>
</dbReference>
<feature type="region of interest" description="Disordered" evidence="4">
    <location>
        <begin position="3608"/>
        <end position="3682"/>
    </location>
</feature>
<feature type="region of interest" description="Disordered" evidence="4">
    <location>
        <begin position="1"/>
        <end position="463"/>
    </location>
</feature>
<feature type="compositionally biased region" description="Gly residues" evidence="4">
    <location>
        <begin position="303"/>
        <end position="312"/>
    </location>
</feature>